<accession>A0A916WQW3</accession>
<dbReference type="Proteomes" id="UP000621454">
    <property type="component" value="Unassembled WGS sequence"/>
</dbReference>
<gene>
    <name evidence="2" type="ORF">GCM10011489_06820</name>
</gene>
<feature type="region of interest" description="Disordered" evidence="1">
    <location>
        <begin position="329"/>
        <end position="359"/>
    </location>
</feature>
<dbReference type="EMBL" id="BMGC01000003">
    <property type="protein sequence ID" value="GGB21302.1"/>
    <property type="molecule type" value="Genomic_DNA"/>
</dbReference>
<keyword evidence="3" id="KW-1185">Reference proteome</keyword>
<feature type="region of interest" description="Disordered" evidence="1">
    <location>
        <begin position="386"/>
        <end position="438"/>
    </location>
</feature>
<name>A0A916WQW3_9ACTN</name>
<protein>
    <submittedName>
        <fullName evidence="2">Uncharacterized protein</fullName>
    </submittedName>
</protein>
<feature type="compositionally biased region" description="Low complexity" evidence="1">
    <location>
        <begin position="331"/>
        <end position="346"/>
    </location>
</feature>
<evidence type="ECO:0000313" key="3">
    <source>
        <dbReference type="Proteomes" id="UP000621454"/>
    </source>
</evidence>
<dbReference type="RefSeq" id="WP_188585174.1">
    <property type="nucleotide sequence ID" value="NZ_BMGC01000003.1"/>
</dbReference>
<dbReference type="AlphaFoldDB" id="A0A916WQW3"/>
<organism evidence="2 3">
    <name type="scientific">Gordonia jinhuaensis</name>
    <dbReference type="NCBI Taxonomy" id="1517702"/>
    <lineage>
        <taxon>Bacteria</taxon>
        <taxon>Bacillati</taxon>
        <taxon>Actinomycetota</taxon>
        <taxon>Actinomycetes</taxon>
        <taxon>Mycobacteriales</taxon>
        <taxon>Gordoniaceae</taxon>
        <taxon>Gordonia</taxon>
    </lineage>
</organism>
<reference evidence="2" key="2">
    <citation type="submission" date="2020-09" db="EMBL/GenBank/DDBJ databases">
        <authorList>
            <person name="Sun Q."/>
            <person name="Zhou Y."/>
        </authorList>
    </citation>
    <scope>NUCLEOTIDE SEQUENCE</scope>
    <source>
        <strain evidence="2">CGMCC 1.12827</strain>
    </source>
</reference>
<sequence>MTDGTGTASGPTVQDLLDHSPIAPLLNMPVPDVLAHLGLPPLPQMPSLPPLPHMPPLPQIDLTALIKPLTDLLAGFGSGSMADAPFDPTQLFDGIFQTLQSMMSLGTQAISALEPFWSGPAFGNTMAKGLEAHQNGGQTGGQSADISVQVQAAMAVVAKGVALLEGVIGKFLSIAGAILPMIVTPPGQFAMMTLATDSIAEGTAVVAATRAELAVHTGSMMATAEPVLVTAVPQLAGEIPGMASTVVQTASAPIESFISNVHSGGGISRAGIDATGDFHGLDHFGGGAGSELSEAQALEAAGGADGFGGGEFGALGAAMTGAGGLLGTGGTSAASASTPLTPRATPDSLSPNSSRAAAARMAAAEEEQMMRRPVASPGGVMPGGAGLAAAANANNDSESRNHLATARNASEIVGDLPNASPTVLGAAETEAAAPGDRG</sequence>
<evidence type="ECO:0000256" key="1">
    <source>
        <dbReference type="SAM" id="MobiDB-lite"/>
    </source>
</evidence>
<reference evidence="2" key="1">
    <citation type="journal article" date="2014" name="Int. J. Syst. Evol. Microbiol.">
        <title>Complete genome sequence of Corynebacterium casei LMG S-19264T (=DSM 44701T), isolated from a smear-ripened cheese.</title>
        <authorList>
            <consortium name="US DOE Joint Genome Institute (JGI-PGF)"/>
            <person name="Walter F."/>
            <person name="Albersmeier A."/>
            <person name="Kalinowski J."/>
            <person name="Ruckert C."/>
        </authorList>
    </citation>
    <scope>NUCLEOTIDE SEQUENCE</scope>
    <source>
        <strain evidence="2">CGMCC 1.12827</strain>
    </source>
</reference>
<comment type="caution">
    <text evidence="2">The sequence shown here is derived from an EMBL/GenBank/DDBJ whole genome shotgun (WGS) entry which is preliminary data.</text>
</comment>
<proteinExistence type="predicted"/>
<evidence type="ECO:0000313" key="2">
    <source>
        <dbReference type="EMBL" id="GGB21302.1"/>
    </source>
</evidence>